<dbReference type="InterPro" id="IPR010775">
    <property type="entry name" value="DUF1365"/>
</dbReference>
<evidence type="ECO:0008006" key="4">
    <source>
        <dbReference type="Google" id="ProtNLM"/>
    </source>
</evidence>
<reference evidence="2 3" key="1">
    <citation type="submission" date="2006-05" db="EMBL/GenBank/DDBJ databases">
        <authorList>
            <person name="King G."/>
            <person name="Ferriera S."/>
            <person name="Johnson J."/>
            <person name="Kravitz S."/>
            <person name="Beeson K."/>
            <person name="Sutton G."/>
            <person name="Rogers Y.-H."/>
            <person name="Friedman R."/>
            <person name="Frazier M."/>
            <person name="Venter J.C."/>
        </authorList>
    </citation>
    <scope>NUCLEOTIDE SEQUENCE [LARGE SCALE GENOMIC DNA]</scope>
    <source>
        <strain evidence="3">ATCC 25650 / DSM 13394 / JCM 20685 / NBRC 16684 / NCIMB 2208 / IAM 12614 / B1</strain>
    </source>
</reference>
<dbReference type="EMBL" id="AAUW01000004">
    <property type="protein sequence ID" value="EAV45016.1"/>
    <property type="molecule type" value="Genomic_DNA"/>
</dbReference>
<dbReference type="GeneID" id="68845770"/>
<comment type="caution">
    <text evidence="2">The sequence shown here is derived from an EMBL/GenBank/DDBJ whole genome shotgun (WGS) entry which is preliminary data.</text>
</comment>
<evidence type="ECO:0000313" key="2">
    <source>
        <dbReference type="EMBL" id="EAV45016.1"/>
    </source>
</evidence>
<dbReference type="PANTHER" id="PTHR33973">
    <property type="entry name" value="OS07G0153300 PROTEIN"/>
    <property type="match status" value="1"/>
</dbReference>
<protein>
    <recommendedName>
        <fullName evidence="4">DUF1365 domain-containing protein</fullName>
    </recommendedName>
</protein>
<dbReference type="PANTHER" id="PTHR33973:SF4">
    <property type="entry name" value="OS07G0153300 PROTEIN"/>
    <property type="match status" value="1"/>
</dbReference>
<proteinExistence type="predicted"/>
<dbReference type="RefSeq" id="WP_006933162.1">
    <property type="nucleotide sequence ID" value="NZ_AAUW01000004.1"/>
</dbReference>
<dbReference type="OrthoDB" id="9778801at2"/>
<evidence type="ECO:0000256" key="1">
    <source>
        <dbReference type="SAM" id="MobiDB-lite"/>
    </source>
</evidence>
<accession>A0NQF8</accession>
<dbReference type="Pfam" id="PF07103">
    <property type="entry name" value="DUF1365"/>
    <property type="match status" value="1"/>
</dbReference>
<dbReference type="AlphaFoldDB" id="A0NQF8"/>
<gene>
    <name evidence="2" type="ORF">SIAM614_13413</name>
</gene>
<feature type="region of interest" description="Disordered" evidence="1">
    <location>
        <begin position="261"/>
        <end position="283"/>
    </location>
</feature>
<dbReference type="eggNOG" id="COG3496">
    <property type="taxonomic scope" value="Bacteria"/>
</dbReference>
<evidence type="ECO:0000313" key="3">
    <source>
        <dbReference type="Proteomes" id="UP000004848"/>
    </source>
</evidence>
<dbReference type="Proteomes" id="UP000004848">
    <property type="component" value="Unassembled WGS sequence"/>
</dbReference>
<sequence length="283" mass="32164">MKARPSNRLNDNGPPPDAAASLFTGTVMHHRMKPREHRFSYKVFSVLLDLDRLGEAAKSSLFFSVNRFNLLSFHQKDHGPRDGSDLRSYVNKLLAKESLEAPARVLLLAYPRMLGYGFNPLSVYYAYDRSDRLIALVYEVRNTFGGLHTYVAPVLDSQSSDAGVRQYQKKLFYVSPFISMEQHYFFRMLPPGNTVRVRILEKDTEGPLLSATFSGTRSPLASRSILRACLRVPLLTYKVIGAIHWEAFKIWRKRVPFHARPAEDAGNDGSRRQTDTVLPVTNN</sequence>
<organism evidence="2 3">
    <name type="scientific">Roseibium aggregatum (strain ATCC 25650 / DSM 13394 / JCM 20685 / NBRC 16684 / NCIMB 2208 / IAM 12614 / B1)</name>
    <name type="common">Stappia aggregata</name>
    <dbReference type="NCBI Taxonomy" id="384765"/>
    <lineage>
        <taxon>Bacteria</taxon>
        <taxon>Pseudomonadati</taxon>
        <taxon>Pseudomonadota</taxon>
        <taxon>Alphaproteobacteria</taxon>
        <taxon>Hyphomicrobiales</taxon>
        <taxon>Stappiaceae</taxon>
        <taxon>Roseibium</taxon>
    </lineage>
</organism>
<name>A0NQF8_ROSAI</name>